<proteinExistence type="predicted"/>
<feature type="region of interest" description="Disordered" evidence="1">
    <location>
        <begin position="102"/>
        <end position="135"/>
    </location>
</feature>
<feature type="region of interest" description="Disordered" evidence="1">
    <location>
        <begin position="1"/>
        <end position="30"/>
    </location>
</feature>
<evidence type="ECO:0000256" key="1">
    <source>
        <dbReference type="SAM" id="MobiDB-lite"/>
    </source>
</evidence>
<comment type="caution">
    <text evidence="2">The sequence shown here is derived from an EMBL/GenBank/DDBJ whole genome shotgun (WGS) entry which is preliminary data.</text>
</comment>
<reference evidence="2 3" key="1">
    <citation type="submission" date="2020-08" db="EMBL/GenBank/DDBJ databases">
        <authorList>
            <person name="Hejnol A."/>
        </authorList>
    </citation>
    <scope>NUCLEOTIDE SEQUENCE [LARGE SCALE GENOMIC DNA]</scope>
</reference>
<sequence length="172" mass="19663">MSKKDKLRSHYGGLITTSKTKQSRQLHHWNSWPTSKLLPPIIRQVSNGRNGKEHNDGKEKDVLKCLPKISFTKSKEPPPRPRSKSYDYSTVAFLPPFNLNLTPKASPRLSEESLASRTKSVKPVERSPEIRRSDADSVCSQETFEKCWKWIESLPRKFSGLSDVISKPEPDF</sequence>
<dbReference type="OrthoDB" id="6288434at2759"/>
<feature type="compositionally biased region" description="Basic and acidic residues" evidence="1">
    <location>
        <begin position="122"/>
        <end position="135"/>
    </location>
</feature>
<evidence type="ECO:0000313" key="3">
    <source>
        <dbReference type="Proteomes" id="UP000549394"/>
    </source>
</evidence>
<protein>
    <submittedName>
        <fullName evidence="2">Uncharacterized protein</fullName>
    </submittedName>
</protein>
<keyword evidence="3" id="KW-1185">Reference proteome</keyword>
<accession>A0A7I8VF19</accession>
<name>A0A7I8VF19_9ANNE</name>
<dbReference type="AlphaFoldDB" id="A0A7I8VF19"/>
<organism evidence="2 3">
    <name type="scientific">Dimorphilus gyrociliatus</name>
    <dbReference type="NCBI Taxonomy" id="2664684"/>
    <lineage>
        <taxon>Eukaryota</taxon>
        <taxon>Metazoa</taxon>
        <taxon>Spiralia</taxon>
        <taxon>Lophotrochozoa</taxon>
        <taxon>Annelida</taxon>
        <taxon>Polychaeta</taxon>
        <taxon>Polychaeta incertae sedis</taxon>
        <taxon>Dinophilidae</taxon>
        <taxon>Dimorphilus</taxon>
    </lineage>
</organism>
<dbReference type="EMBL" id="CAJFCJ010000005">
    <property type="protein sequence ID" value="CAD5114551.1"/>
    <property type="molecule type" value="Genomic_DNA"/>
</dbReference>
<evidence type="ECO:0000313" key="2">
    <source>
        <dbReference type="EMBL" id="CAD5114551.1"/>
    </source>
</evidence>
<dbReference type="Proteomes" id="UP000549394">
    <property type="component" value="Unassembled WGS sequence"/>
</dbReference>
<gene>
    <name evidence="2" type="ORF">DGYR_LOCUS3381</name>
</gene>